<dbReference type="SUPFAM" id="SSF50952">
    <property type="entry name" value="Soluble quinoprotein glucose dehydrogenase"/>
    <property type="match status" value="1"/>
</dbReference>
<gene>
    <name evidence="2" type="ORF">UFOPK4028_00385</name>
</gene>
<dbReference type="InterPro" id="IPR011042">
    <property type="entry name" value="6-blade_b-propeller_TolB-like"/>
</dbReference>
<organism evidence="2">
    <name type="scientific">freshwater metagenome</name>
    <dbReference type="NCBI Taxonomy" id="449393"/>
    <lineage>
        <taxon>unclassified sequences</taxon>
        <taxon>metagenomes</taxon>
        <taxon>ecological metagenomes</taxon>
    </lineage>
</organism>
<evidence type="ECO:0000259" key="1">
    <source>
        <dbReference type="Pfam" id="PF07995"/>
    </source>
</evidence>
<name>A0A6J5YTC6_9ZZZZ</name>
<dbReference type="Pfam" id="PF07995">
    <property type="entry name" value="GSDH"/>
    <property type="match status" value="1"/>
</dbReference>
<reference evidence="2" key="1">
    <citation type="submission" date="2020-05" db="EMBL/GenBank/DDBJ databases">
        <authorList>
            <person name="Chiriac C."/>
            <person name="Salcher M."/>
            <person name="Ghai R."/>
            <person name="Kavagutti S V."/>
        </authorList>
    </citation>
    <scope>NUCLEOTIDE SEQUENCE</scope>
</reference>
<dbReference type="InterPro" id="IPR011041">
    <property type="entry name" value="Quinoprot_gluc/sorb_DH_b-prop"/>
</dbReference>
<sequence length="370" mass="40141">MIYLIFISLITSLLTSTANAAQTPNLQIRVDDVKASTTSGGNIRGAGLAVLSNDELLLGGGKTGGEIFLYNLSNKKLTKLASLISANRRVNDSRFAINDIAVLSQSQSAANLLISYPRLGLQRDCVEVVVENVNYDRINQKINRVKTWLVTKPCVPISAVQHTSGRFAVIDSKSAYVTIGDLGYTQISNRKKRGDLGSIFKVSSTSVSKFSQGHRNAQGILLYNGKDLLAAEHGPRGGDELNLIKAGSDYGWPFVTYGQPYGPGDYVRPTKTGTHAGFVEPLKYWVPSIAPTELVQLPKSGWGDWSNQLVLGTLREQVLVFIAIDERFAVTNTVNVDIGERIRDLEVLSTGELVATTDSGQLLVINQKAS</sequence>
<evidence type="ECO:0000313" key="2">
    <source>
        <dbReference type="EMBL" id="CAB4333735.1"/>
    </source>
</evidence>
<feature type="domain" description="Glucose/Sorbosone dehydrogenase" evidence="1">
    <location>
        <begin position="64"/>
        <end position="362"/>
    </location>
</feature>
<dbReference type="InterPro" id="IPR012938">
    <property type="entry name" value="Glc/Sorbosone_DH"/>
</dbReference>
<proteinExistence type="predicted"/>
<dbReference type="AlphaFoldDB" id="A0A6J5YTC6"/>
<dbReference type="EMBL" id="CAESAC010000034">
    <property type="protein sequence ID" value="CAB4333735.1"/>
    <property type="molecule type" value="Genomic_DNA"/>
</dbReference>
<accession>A0A6J5YTC6</accession>
<protein>
    <submittedName>
        <fullName evidence="2">Unannotated protein</fullName>
    </submittedName>
</protein>
<dbReference type="Gene3D" id="2.120.10.30">
    <property type="entry name" value="TolB, C-terminal domain"/>
    <property type="match status" value="1"/>
</dbReference>